<dbReference type="Proteomes" id="UP000823615">
    <property type="component" value="Unassembled WGS sequence"/>
</dbReference>
<evidence type="ECO:0000256" key="1">
    <source>
        <dbReference type="SAM" id="Phobius"/>
    </source>
</evidence>
<gene>
    <name evidence="2" type="ORF">IAA97_04945</name>
</gene>
<dbReference type="Gene3D" id="1.25.40.10">
    <property type="entry name" value="Tetratricopeptide repeat domain"/>
    <property type="match status" value="1"/>
</dbReference>
<dbReference type="InterPro" id="IPR011990">
    <property type="entry name" value="TPR-like_helical_dom_sf"/>
</dbReference>
<evidence type="ECO:0000313" key="3">
    <source>
        <dbReference type="Proteomes" id="UP000823615"/>
    </source>
</evidence>
<reference evidence="2" key="1">
    <citation type="submission" date="2020-10" db="EMBL/GenBank/DDBJ databases">
        <authorList>
            <person name="Gilroy R."/>
        </authorList>
    </citation>
    <scope>NUCLEOTIDE SEQUENCE</scope>
    <source>
        <strain evidence="2">7293</strain>
    </source>
</reference>
<proteinExistence type="predicted"/>
<keyword evidence="1" id="KW-1133">Transmembrane helix</keyword>
<keyword evidence="1" id="KW-0812">Transmembrane</keyword>
<organism evidence="2 3">
    <name type="scientific">Candidatus Ornithospirochaeta stercoripullorum</name>
    <dbReference type="NCBI Taxonomy" id="2840899"/>
    <lineage>
        <taxon>Bacteria</taxon>
        <taxon>Pseudomonadati</taxon>
        <taxon>Spirochaetota</taxon>
        <taxon>Spirochaetia</taxon>
        <taxon>Spirochaetales</taxon>
        <taxon>Spirochaetaceae</taxon>
        <taxon>Spirochaetaceae incertae sedis</taxon>
        <taxon>Candidatus Ornithospirochaeta</taxon>
    </lineage>
</organism>
<reference evidence="2" key="2">
    <citation type="journal article" date="2021" name="PeerJ">
        <title>Extensive microbial diversity within the chicken gut microbiome revealed by metagenomics and culture.</title>
        <authorList>
            <person name="Gilroy R."/>
            <person name="Ravi A."/>
            <person name="Getino M."/>
            <person name="Pursley I."/>
            <person name="Horton D.L."/>
            <person name="Alikhan N.F."/>
            <person name="Baker D."/>
            <person name="Gharbi K."/>
            <person name="Hall N."/>
            <person name="Watson M."/>
            <person name="Adriaenssens E.M."/>
            <person name="Foster-Nyarko E."/>
            <person name="Jarju S."/>
            <person name="Secka A."/>
            <person name="Antonio M."/>
            <person name="Oren A."/>
            <person name="Chaudhuri R.R."/>
            <person name="La Ragione R."/>
            <person name="Hildebrand F."/>
            <person name="Pallen M.J."/>
        </authorList>
    </citation>
    <scope>NUCLEOTIDE SEQUENCE</scope>
    <source>
        <strain evidence="2">7293</strain>
    </source>
</reference>
<protein>
    <recommendedName>
        <fullName evidence="4">Tetratricopeptide repeat protein</fullName>
    </recommendedName>
</protein>
<sequence>MDIEKNTKNKGVEDKLNSFMSKHAKPIIAIFVVVIVLLIAACIAVVTIQNSKNAAFDAVADLESQFTAMNSMDPESAEYSEALAAFQADADALAADGTSEYPGAKATMLLGDLAFQDMDWQSAADYYAAVAEGQSGTYLAQLALMNEAACYENLDQSDIALGLYNEVLDTYGDKGVFAPKAMFSVGRIYAEQGEAALAEAEFQNLTGLYLVPGNGAMPSEYARMAEAYLINY</sequence>
<name>A0A9D9E086_9SPIO</name>
<evidence type="ECO:0000313" key="2">
    <source>
        <dbReference type="EMBL" id="MBO8436305.1"/>
    </source>
</evidence>
<dbReference type="EMBL" id="JADIMT010000061">
    <property type="protein sequence ID" value="MBO8436305.1"/>
    <property type="molecule type" value="Genomic_DNA"/>
</dbReference>
<evidence type="ECO:0008006" key="4">
    <source>
        <dbReference type="Google" id="ProtNLM"/>
    </source>
</evidence>
<accession>A0A9D9E086</accession>
<comment type="caution">
    <text evidence="2">The sequence shown here is derived from an EMBL/GenBank/DDBJ whole genome shotgun (WGS) entry which is preliminary data.</text>
</comment>
<dbReference type="AlphaFoldDB" id="A0A9D9E086"/>
<keyword evidence="1" id="KW-0472">Membrane</keyword>
<dbReference type="SUPFAM" id="SSF48452">
    <property type="entry name" value="TPR-like"/>
    <property type="match status" value="1"/>
</dbReference>
<feature type="transmembrane region" description="Helical" evidence="1">
    <location>
        <begin position="27"/>
        <end position="48"/>
    </location>
</feature>